<organism evidence="4 5">
    <name type="scientific">Nitrosopumilus piranensis</name>
    <dbReference type="NCBI Taxonomy" id="1582439"/>
    <lineage>
        <taxon>Archaea</taxon>
        <taxon>Nitrososphaerota</taxon>
        <taxon>Nitrososphaeria</taxon>
        <taxon>Nitrosopumilales</taxon>
        <taxon>Nitrosopumilaceae</taxon>
        <taxon>Nitrosopumilus</taxon>
    </lineage>
</organism>
<reference evidence="4 5" key="2">
    <citation type="journal article" date="2016" name="ISME J.">
        <title>Physiological and genomic characterization of two novel marine thaumarchaeal strains indicates niche differentiation.</title>
        <authorList>
            <person name="Bayer B."/>
            <person name="Vojvoda J."/>
            <person name="Offre P."/>
            <person name="Alves R.J."/>
            <person name="Elisabeth N.H."/>
            <person name="Garcia J.A."/>
            <person name="Volland J.M."/>
            <person name="Srivastava A."/>
            <person name="Schleper C."/>
            <person name="Herndl G.J."/>
        </authorList>
    </citation>
    <scope>NUCLEOTIDE SEQUENCE [LARGE SCALE GENOMIC DNA]</scope>
    <source>
        <strain evidence="4 5">D3C</strain>
    </source>
</reference>
<dbReference type="AlphaFoldDB" id="A0A0C5BWX2"/>
<feature type="domain" description="UspA" evidence="3">
    <location>
        <begin position="1"/>
        <end position="151"/>
    </location>
</feature>
<dbReference type="PANTHER" id="PTHR46268">
    <property type="entry name" value="STRESS RESPONSE PROTEIN NHAX"/>
    <property type="match status" value="1"/>
</dbReference>
<dbReference type="InterPro" id="IPR014729">
    <property type="entry name" value="Rossmann-like_a/b/a_fold"/>
</dbReference>
<dbReference type="InterPro" id="IPR006016">
    <property type="entry name" value="UspA"/>
</dbReference>
<feature type="coiled-coil region" evidence="2">
    <location>
        <begin position="59"/>
        <end position="94"/>
    </location>
</feature>
<evidence type="ECO:0000256" key="1">
    <source>
        <dbReference type="ARBA" id="ARBA00008791"/>
    </source>
</evidence>
<dbReference type="PATRIC" id="fig|1582439.9.peg.1639"/>
<evidence type="ECO:0000259" key="3">
    <source>
        <dbReference type="Pfam" id="PF00582"/>
    </source>
</evidence>
<protein>
    <submittedName>
        <fullName evidence="4">UspA domain protein</fullName>
    </submittedName>
</protein>
<dbReference type="KEGG" id="nid:NPIRD3C_1589"/>
<evidence type="ECO:0000313" key="5">
    <source>
        <dbReference type="Proteomes" id="UP000032027"/>
    </source>
</evidence>
<sequence length="156" mass="17406">MYKTILVPHGGTPAGDLALKHAIHAAKESSSKIILLHVIEEIQHPATFALSESEREKMLNSIQEANESIRQEMVKEMEQRSQECKDENINVQVKVEMGNAAEKILNIVQNENVDLVVMAKRRKLKGVKKLLSLGSVSRKVVENVSCPVTLIDVEKI</sequence>
<dbReference type="CDD" id="cd00293">
    <property type="entry name" value="USP-like"/>
    <property type="match status" value="1"/>
</dbReference>
<evidence type="ECO:0000256" key="2">
    <source>
        <dbReference type="SAM" id="Coils"/>
    </source>
</evidence>
<dbReference type="RefSeq" id="WP_148703578.1">
    <property type="nucleotide sequence ID" value="NZ_CP010868.1"/>
</dbReference>
<name>A0A0C5BWX2_9ARCH</name>
<proteinExistence type="inferred from homology"/>
<dbReference type="InterPro" id="IPR006015">
    <property type="entry name" value="Universal_stress_UspA"/>
</dbReference>
<dbReference type="Gene3D" id="3.40.50.620">
    <property type="entry name" value="HUPs"/>
    <property type="match status" value="1"/>
</dbReference>
<dbReference type="SUPFAM" id="SSF52402">
    <property type="entry name" value="Adenine nucleotide alpha hydrolases-like"/>
    <property type="match status" value="1"/>
</dbReference>
<dbReference type="HOGENOM" id="CLU_049301_16_2_2"/>
<keyword evidence="2" id="KW-0175">Coiled coil</keyword>
<keyword evidence="5" id="KW-1185">Reference proteome</keyword>
<accession>A0A0C5BWX2</accession>
<gene>
    <name evidence="4" type="ORF">NPIRD3C_1589</name>
</gene>
<comment type="similarity">
    <text evidence="1">Belongs to the universal stress protein A family.</text>
</comment>
<dbReference type="STRING" id="1582439.NPIRD3C_1589"/>
<reference evidence="5" key="1">
    <citation type="submission" date="2015-02" db="EMBL/GenBank/DDBJ databases">
        <title>Characterization of two novel Thaumarchaeota isolated from the Northern Adriatic Sea.</title>
        <authorList>
            <person name="Bayer B."/>
            <person name="Vojvoda J."/>
            <person name="Offre P."/>
            <person name="Srivastava A."/>
            <person name="Elisabeth N."/>
            <person name="Garcia J.A.L."/>
            <person name="Schleper C."/>
            <person name="Herndl G.J."/>
        </authorList>
    </citation>
    <scope>NUCLEOTIDE SEQUENCE [LARGE SCALE GENOMIC DNA]</scope>
    <source>
        <strain evidence="5">D3C</strain>
    </source>
</reference>
<dbReference type="GeneID" id="41600694"/>
<evidence type="ECO:0000313" key="4">
    <source>
        <dbReference type="EMBL" id="AJM92801.1"/>
    </source>
</evidence>
<dbReference type="EMBL" id="CP010868">
    <property type="protein sequence ID" value="AJM92801.1"/>
    <property type="molecule type" value="Genomic_DNA"/>
</dbReference>
<dbReference type="PRINTS" id="PR01438">
    <property type="entry name" value="UNVRSLSTRESS"/>
</dbReference>
<dbReference type="PANTHER" id="PTHR46268:SF6">
    <property type="entry name" value="UNIVERSAL STRESS PROTEIN UP12"/>
    <property type="match status" value="1"/>
</dbReference>
<reference evidence="4 5" key="3">
    <citation type="journal article" date="2019" name="Int. J. Syst. Evol. Microbiol.">
        <title>Nitrosopumilus adriaticus sp. nov. and Nitrosopumilus piranensis sp. nov., two ammonia-oxidizing archaea from the Adriatic Sea and members of the class Nitrososphaeria.</title>
        <authorList>
            <person name="Bayer B."/>
            <person name="Vojvoda J."/>
            <person name="Reinthaler T."/>
            <person name="Reyes C."/>
            <person name="Pinto M."/>
            <person name="Herndl G.J."/>
        </authorList>
    </citation>
    <scope>NUCLEOTIDE SEQUENCE [LARGE SCALE GENOMIC DNA]</scope>
    <source>
        <strain evidence="4 5">D3C</strain>
    </source>
</reference>
<dbReference type="Pfam" id="PF00582">
    <property type="entry name" value="Usp"/>
    <property type="match status" value="1"/>
</dbReference>
<dbReference type="Proteomes" id="UP000032027">
    <property type="component" value="Chromosome"/>
</dbReference>
<dbReference type="OrthoDB" id="105697at2157"/>